<dbReference type="EMBL" id="LIXZ01000008">
    <property type="protein sequence ID" value="KPL59246.1"/>
    <property type="molecule type" value="Genomic_DNA"/>
</dbReference>
<keyword evidence="1" id="KW-0175">Coiled coil</keyword>
<evidence type="ECO:0000256" key="1">
    <source>
        <dbReference type="SAM" id="Coils"/>
    </source>
</evidence>
<dbReference type="Proteomes" id="UP000050398">
    <property type="component" value="Unassembled WGS sequence"/>
</dbReference>
<dbReference type="AlphaFoldDB" id="A0A0P6WFK1"/>
<name>A0A0P6WFK1_9BACI</name>
<dbReference type="SUPFAM" id="SSF90257">
    <property type="entry name" value="Myosin rod fragments"/>
    <property type="match status" value="1"/>
</dbReference>
<dbReference type="Gene3D" id="1.10.287.1490">
    <property type="match status" value="1"/>
</dbReference>
<proteinExistence type="predicted"/>
<dbReference type="OrthoDB" id="2880256at2"/>
<accession>A0A0P6WFK1</accession>
<protein>
    <submittedName>
        <fullName evidence="2">Uncharacterized protein</fullName>
    </submittedName>
</protein>
<dbReference type="RefSeq" id="WP_060672738.1">
    <property type="nucleotide sequence ID" value="NZ_LIXZ01000008.1"/>
</dbReference>
<evidence type="ECO:0000313" key="3">
    <source>
        <dbReference type="Proteomes" id="UP000050398"/>
    </source>
</evidence>
<organism evidence="2 3">
    <name type="scientific">Rossellomorea vietnamensis</name>
    <dbReference type="NCBI Taxonomy" id="218284"/>
    <lineage>
        <taxon>Bacteria</taxon>
        <taxon>Bacillati</taxon>
        <taxon>Bacillota</taxon>
        <taxon>Bacilli</taxon>
        <taxon>Bacillales</taxon>
        <taxon>Bacillaceae</taxon>
        <taxon>Rossellomorea</taxon>
    </lineage>
</organism>
<reference evidence="2 3" key="1">
    <citation type="submission" date="2015-08" db="EMBL/GenBank/DDBJ databases">
        <title>Draft Genome Sequence of Bacillus vietnamensis UCD-SED5.</title>
        <authorList>
            <person name="Lee R.D."/>
            <person name="Jospin G."/>
            <person name="Lang J.M."/>
            <person name="Coil D.A."/>
            <person name="Eisen J.A."/>
        </authorList>
    </citation>
    <scope>NUCLEOTIDE SEQUENCE [LARGE SCALE GENOMIC DNA]</scope>
    <source>
        <strain evidence="2 3">UCD-SED5</strain>
    </source>
</reference>
<evidence type="ECO:0000313" key="2">
    <source>
        <dbReference type="EMBL" id="KPL59246.1"/>
    </source>
</evidence>
<comment type="caution">
    <text evidence="2">The sequence shown here is derived from an EMBL/GenBank/DDBJ whole genome shotgun (WGS) entry which is preliminary data.</text>
</comment>
<gene>
    <name evidence="2" type="ORF">AM506_12015</name>
</gene>
<feature type="coiled-coil region" evidence="1">
    <location>
        <begin position="34"/>
        <end position="205"/>
    </location>
</feature>
<dbReference type="PATRIC" id="fig|218284.4.peg.4106"/>
<sequence length="328" mass="35790">MAFGVLSTKVVAGVLAGTVTLGAVGLTFNGAGTIDSVKSQLDSMKEKIVQYEASETSLFEKFGMLKEDAKNKLTFANGKIVEAKNKINDLEAEKSLKIKELAKMTAERDALIAERDQLTTDLEEANKTIAERDAEITSLKQAISDLEGKLAALQSEYDTLLENYNALVAENDELKAEANRANEEVDKANSKVAELEAKSTEVEEATVDAQPMTQDELDAVVPVAEPEVFDAELVVKNLNLTYIQDGQSPDFKAAHSDLDIKEGDRVWRITNNNDFKVYVEYRMAGGGTSGEILANPSQTFYMSGQGGTMIIKWQDENGTWKETVKAGA</sequence>